<dbReference type="PANTHER" id="PTHR11560">
    <property type="entry name" value="39S RIBOSOMAL PROTEIN L10, MITOCHONDRIAL"/>
    <property type="match status" value="1"/>
</dbReference>
<keyword evidence="4 6" id="KW-0687">Ribonucleoprotein</keyword>
<keyword evidence="6" id="KW-0699">rRNA-binding</keyword>
<evidence type="ECO:0000256" key="4">
    <source>
        <dbReference type="ARBA" id="ARBA00023274"/>
    </source>
</evidence>
<evidence type="ECO:0000256" key="5">
    <source>
        <dbReference type="ARBA" id="ARBA00035202"/>
    </source>
</evidence>
<name>U4V6I0_9HYPH</name>
<evidence type="ECO:0000256" key="2">
    <source>
        <dbReference type="ARBA" id="ARBA00008889"/>
    </source>
</evidence>
<dbReference type="GO" id="GO:0070180">
    <property type="term" value="F:large ribosomal subunit rRNA binding"/>
    <property type="evidence" value="ECO:0007669"/>
    <property type="project" value="UniProtKB-UniRule"/>
</dbReference>
<dbReference type="InterPro" id="IPR001790">
    <property type="entry name" value="Ribosomal_uL10"/>
</dbReference>
<dbReference type="GO" id="GO:0015934">
    <property type="term" value="C:large ribosomal subunit"/>
    <property type="evidence" value="ECO:0007669"/>
    <property type="project" value="InterPro"/>
</dbReference>
<evidence type="ECO:0000256" key="6">
    <source>
        <dbReference type="HAMAP-Rule" id="MF_00362"/>
    </source>
</evidence>
<proteinExistence type="inferred from homology"/>
<sequence length="173" mass="18058">MDRAEKREFVAWLNGAFKESGSVVVAHYTGLTVSQMSDLRSKMRDAGGSVKVAKNRLAKIALQGTESEGIADLFTGQTVVAYANDPIAAPKVAVEFAKTNDKLVILGGAMGATTLNADGVKSLASLPSLDELRAKLVGMIQTPPAQRLAVLTSAPAGQIARVIGAHARKNEAA</sequence>
<dbReference type="NCBIfam" id="NF000955">
    <property type="entry name" value="PRK00099.1-1"/>
    <property type="match status" value="1"/>
</dbReference>
<dbReference type="Proteomes" id="UP000016842">
    <property type="component" value="Unassembled WGS sequence"/>
</dbReference>
<keyword evidence="6" id="KW-0694">RNA-binding</keyword>
<accession>U4V6I0</accession>
<comment type="caution">
    <text evidence="7">The sequence shown here is derived from an EMBL/GenBank/DDBJ whole genome shotgun (WGS) entry which is preliminary data.</text>
</comment>
<comment type="function">
    <text evidence="1 6">Forms part of the ribosomal stalk, playing a central role in the interaction of the ribosome with GTP-bound translation factors.</text>
</comment>
<dbReference type="InterPro" id="IPR047865">
    <property type="entry name" value="Ribosomal_uL10_bac_type"/>
</dbReference>
<protein>
    <recommendedName>
        <fullName evidence="5 6">Large ribosomal subunit protein uL10</fullName>
    </recommendedName>
</protein>
<evidence type="ECO:0000313" key="7">
    <source>
        <dbReference type="EMBL" id="ERM00284.1"/>
    </source>
</evidence>
<keyword evidence="3 6" id="KW-0689">Ribosomal protein</keyword>
<dbReference type="InterPro" id="IPR022973">
    <property type="entry name" value="Ribosomal_uL10_bac"/>
</dbReference>
<dbReference type="EMBL" id="ASXJ01000329">
    <property type="protein sequence ID" value="ERM00284.1"/>
    <property type="molecule type" value="Genomic_DNA"/>
</dbReference>
<gene>
    <name evidence="6" type="primary">rplJ</name>
    <name evidence="7" type="ORF">Q644_05755</name>
</gene>
<dbReference type="GO" id="GO:0003735">
    <property type="term" value="F:structural constituent of ribosome"/>
    <property type="evidence" value="ECO:0007669"/>
    <property type="project" value="InterPro"/>
</dbReference>
<dbReference type="Gene3D" id="3.30.70.1730">
    <property type="match status" value="1"/>
</dbReference>
<evidence type="ECO:0000313" key="8">
    <source>
        <dbReference type="Proteomes" id="UP000016842"/>
    </source>
</evidence>
<comment type="similarity">
    <text evidence="2 6">Belongs to the universal ribosomal protein uL10 family.</text>
</comment>
<evidence type="ECO:0000256" key="1">
    <source>
        <dbReference type="ARBA" id="ARBA00002633"/>
    </source>
</evidence>
<reference evidence="7 8" key="1">
    <citation type="journal article" date="2014" name="FEMS Microbiol. Lett.">
        <title>Genome sequencing analysis reveals virulence-related gene content of Ochrobactrum intermedium strain 229E, a urease-positive strain isolated from the human gastric niche.</title>
        <authorList>
            <person name="Kulkarni G.J."/>
            <person name="Shetty S."/>
            <person name="Dharne M.S."/>
            <person name="Shouche Y.S."/>
        </authorList>
    </citation>
    <scope>NUCLEOTIDE SEQUENCE [LARGE SCALE GENOMIC DNA]</scope>
    <source>
        <strain evidence="7 8">229E</strain>
    </source>
</reference>
<dbReference type="PATRIC" id="fig|1337887.3.peg.4536"/>
<dbReference type="InterPro" id="IPR043141">
    <property type="entry name" value="Ribosomal_uL10-like_sf"/>
</dbReference>
<dbReference type="Pfam" id="PF00466">
    <property type="entry name" value="Ribosomal_L10"/>
    <property type="match status" value="1"/>
</dbReference>
<dbReference type="SUPFAM" id="SSF160369">
    <property type="entry name" value="Ribosomal protein L10-like"/>
    <property type="match status" value="1"/>
</dbReference>
<comment type="subunit">
    <text evidence="6">Part of the ribosomal stalk of the 50S ribosomal subunit. The N-terminus interacts with L11 and the large rRNA to form the base of the stalk. The C-terminus forms an elongated spine to which L12 dimers bind in a sequential fashion forming a multimeric L10(L12)X complex.</text>
</comment>
<evidence type="ECO:0000256" key="3">
    <source>
        <dbReference type="ARBA" id="ARBA00022980"/>
    </source>
</evidence>
<dbReference type="HAMAP" id="MF_00362">
    <property type="entry name" value="Ribosomal_uL10"/>
    <property type="match status" value="1"/>
</dbReference>
<dbReference type="InterPro" id="IPR002363">
    <property type="entry name" value="Ribosomal_uL10_CS_bac"/>
</dbReference>
<dbReference type="CDD" id="cd05797">
    <property type="entry name" value="Ribosomal_L10"/>
    <property type="match status" value="1"/>
</dbReference>
<organism evidence="7 8">
    <name type="scientific">Brucella intermedia 229E</name>
    <dbReference type="NCBI Taxonomy" id="1337887"/>
    <lineage>
        <taxon>Bacteria</taxon>
        <taxon>Pseudomonadati</taxon>
        <taxon>Pseudomonadota</taxon>
        <taxon>Alphaproteobacteria</taxon>
        <taxon>Hyphomicrobiales</taxon>
        <taxon>Brucellaceae</taxon>
        <taxon>Brucella/Ochrobactrum group</taxon>
        <taxon>Brucella</taxon>
    </lineage>
</organism>
<dbReference type="PROSITE" id="PS01109">
    <property type="entry name" value="RIBOSOMAL_L10"/>
    <property type="match status" value="1"/>
</dbReference>
<dbReference type="GO" id="GO:0006412">
    <property type="term" value="P:translation"/>
    <property type="evidence" value="ECO:0007669"/>
    <property type="project" value="UniProtKB-UniRule"/>
</dbReference>
<dbReference type="AlphaFoldDB" id="U4V6I0"/>